<dbReference type="Proteomes" id="UP000321192">
    <property type="component" value="Unassembled WGS sequence"/>
</dbReference>
<dbReference type="GO" id="GO:0006259">
    <property type="term" value="P:DNA metabolic process"/>
    <property type="evidence" value="ECO:0007669"/>
    <property type="project" value="UniProtKB-ARBA"/>
</dbReference>
<evidence type="ECO:0000313" key="3">
    <source>
        <dbReference type="EMBL" id="TXH85691.1"/>
    </source>
</evidence>
<reference evidence="3 5" key="3">
    <citation type="submission" date="2018-09" db="EMBL/GenBank/DDBJ databases">
        <title>Metagenome Assembled Genomes from an Advanced Water Purification Facility.</title>
        <authorList>
            <person name="Stamps B.W."/>
            <person name="Spear J.R."/>
        </authorList>
    </citation>
    <scope>NUCLEOTIDE SEQUENCE [LARGE SCALE GENOMIC DNA]</scope>
    <source>
        <strain evidence="3">Bin_27_1</strain>
    </source>
</reference>
<keyword evidence="2" id="KW-0269">Exonuclease</keyword>
<dbReference type="InterPro" id="IPR012337">
    <property type="entry name" value="RNaseH-like_sf"/>
</dbReference>
<dbReference type="Gene3D" id="3.30.420.10">
    <property type="entry name" value="Ribonuclease H-like superfamily/Ribonuclease H"/>
    <property type="match status" value="2"/>
</dbReference>
<reference evidence="2 4" key="2">
    <citation type="journal article" date="2012" name="Stand. Genomic Sci.">
        <title>Complete genome sequence of Thauera aminoaromatica strain MZ1T.</title>
        <authorList>
            <person name="Jiang K."/>
            <person name="Sanseverino J."/>
            <person name="Chauhan A."/>
            <person name="Lucas S."/>
            <person name="Copeland A."/>
            <person name="Lapidus A."/>
            <person name="Del Rio T.G."/>
            <person name="Dalin E."/>
            <person name="Tice H."/>
            <person name="Bruce D."/>
            <person name="Goodwin L."/>
            <person name="Pitluck S."/>
            <person name="Sims D."/>
            <person name="Brettin T."/>
            <person name="Detter J.C."/>
            <person name="Han C."/>
            <person name="Chang Y.J."/>
            <person name="Larimer F."/>
            <person name="Land M."/>
            <person name="Hauser L."/>
            <person name="Kyrpides N.C."/>
            <person name="Mikhailova N."/>
            <person name="Moser S."/>
            <person name="Jegier P."/>
            <person name="Close D."/>
            <person name="Debruyn J.M."/>
            <person name="Wang Y."/>
            <person name="Layton A.C."/>
            <person name="Allen M.S."/>
            <person name="Sayler G.S."/>
        </authorList>
    </citation>
    <scope>NUCLEOTIDE SEQUENCE [LARGE SCALE GENOMIC DNA]</scope>
    <source>
        <strain evidence="2 4">MZ1T</strain>
    </source>
</reference>
<dbReference type="CDD" id="cd06127">
    <property type="entry name" value="DEDDh"/>
    <property type="match status" value="1"/>
</dbReference>
<dbReference type="EMBL" id="SSFD01000136">
    <property type="protein sequence ID" value="TXH85691.1"/>
    <property type="molecule type" value="Genomic_DNA"/>
</dbReference>
<dbReference type="eggNOG" id="COG0847">
    <property type="taxonomic scope" value="Bacteria"/>
</dbReference>
<evidence type="ECO:0000313" key="4">
    <source>
        <dbReference type="Proteomes" id="UP000002186"/>
    </source>
</evidence>
<evidence type="ECO:0000313" key="5">
    <source>
        <dbReference type="Proteomes" id="UP000321192"/>
    </source>
</evidence>
<dbReference type="Proteomes" id="UP000002186">
    <property type="component" value="Chromosome"/>
</dbReference>
<keyword evidence="4" id="KW-1185">Reference proteome</keyword>
<dbReference type="OrthoDB" id="5497329at2"/>
<feature type="domain" description="Exonuclease" evidence="1">
    <location>
        <begin position="44"/>
        <end position="191"/>
    </location>
</feature>
<evidence type="ECO:0000313" key="2">
    <source>
        <dbReference type="EMBL" id="ACR01186.1"/>
    </source>
</evidence>
<proteinExistence type="predicted"/>
<evidence type="ECO:0000259" key="1">
    <source>
        <dbReference type="SMART" id="SM00479"/>
    </source>
</evidence>
<protein>
    <submittedName>
        <fullName evidence="3">3'-5' exonuclease</fullName>
    </submittedName>
    <submittedName>
        <fullName evidence="2">Exonuclease RNase T and DNA polymerase III</fullName>
    </submittedName>
</protein>
<dbReference type="InterPro" id="IPR036397">
    <property type="entry name" value="RNaseH_sf"/>
</dbReference>
<organism evidence="2 4">
    <name type="scientific">Thauera aminoaromatica</name>
    <dbReference type="NCBI Taxonomy" id="164330"/>
    <lineage>
        <taxon>Bacteria</taxon>
        <taxon>Pseudomonadati</taxon>
        <taxon>Pseudomonadota</taxon>
        <taxon>Betaproteobacteria</taxon>
        <taxon>Rhodocyclales</taxon>
        <taxon>Zoogloeaceae</taxon>
        <taxon>Thauera</taxon>
    </lineage>
</organism>
<dbReference type="EMBL" id="CP001281">
    <property type="protein sequence ID" value="ACR01186.1"/>
    <property type="molecule type" value="Genomic_DNA"/>
</dbReference>
<keyword evidence="2" id="KW-0540">Nuclease</keyword>
<sequence length="213" mass="23822">MSWLSRLKNARGNQPPLSAEAERALEAWHALAESAHEQPHFESRYVVLNTEATGLDLERDRLLAVGAIAVDGGLLHPQDAYHAQLEPLPGDALAGLLGFARNSPLVVFNATFNRTMLERAFSRMLGFTPEFLWIDLYFLLPSLFPERLERPGRLADWMAAFEIETFQRHHALGDAWAIAQLFLAAQSRALSLAVTSPRALAEHAQAYRQKIKV</sequence>
<name>C4K9W0_THASP</name>
<dbReference type="HOGENOM" id="CLU_047806_7_0_4"/>
<keyword evidence="2" id="KW-0378">Hydrolase</keyword>
<dbReference type="GO" id="GO:0003676">
    <property type="term" value="F:nucleic acid binding"/>
    <property type="evidence" value="ECO:0007669"/>
    <property type="project" value="InterPro"/>
</dbReference>
<dbReference type="GO" id="GO:0004527">
    <property type="term" value="F:exonuclease activity"/>
    <property type="evidence" value="ECO:0007669"/>
    <property type="project" value="UniProtKB-KW"/>
</dbReference>
<dbReference type="SUPFAM" id="SSF53098">
    <property type="entry name" value="Ribonuclease H-like"/>
    <property type="match status" value="1"/>
</dbReference>
<dbReference type="KEGG" id="tmz:Tmz1t_2584"/>
<accession>C4K9W0</accession>
<gene>
    <name evidence="2" type="ordered locus">Tmz1t_2584</name>
    <name evidence="3" type="ORF">E6Q80_09280</name>
</gene>
<accession>A0A5C7SSN5</accession>
<dbReference type="STRING" id="85643.Tmz1t_2584"/>
<dbReference type="RefSeq" id="WP_004304083.1">
    <property type="nucleotide sequence ID" value="NC_011662.2"/>
</dbReference>
<dbReference type="AlphaFoldDB" id="C4K9W0"/>
<reference evidence="4" key="1">
    <citation type="submission" date="2009-05" db="EMBL/GenBank/DDBJ databases">
        <title>Complete sequence of chromosome of Thauera sp. MZ1T.</title>
        <authorList>
            <consortium name="US DOE Joint Genome Institute"/>
            <person name="Lucas S."/>
            <person name="Copeland A."/>
            <person name="Lapidus A."/>
            <person name="Glavina del Rio T."/>
            <person name="Dalin E."/>
            <person name="Tice H."/>
            <person name="Bruce D."/>
            <person name="Goodwin L."/>
            <person name="Pitluck S."/>
            <person name="Sims D."/>
            <person name="Brettin T."/>
            <person name="Detter J.C."/>
            <person name="Han C."/>
            <person name="Larimer F."/>
            <person name="Land M."/>
            <person name="Hauser L."/>
            <person name="Kyrpides N."/>
            <person name="Mikhailova N."/>
            <person name="Sayler G.S."/>
        </authorList>
    </citation>
    <scope>NUCLEOTIDE SEQUENCE [LARGE SCALE GENOMIC DNA]</scope>
    <source>
        <strain evidence="4">MZ1T</strain>
    </source>
</reference>
<dbReference type="InterPro" id="IPR013520">
    <property type="entry name" value="Ribonucl_H"/>
</dbReference>
<dbReference type="SMART" id="SM00479">
    <property type="entry name" value="EXOIII"/>
    <property type="match status" value="1"/>
</dbReference>